<keyword evidence="2" id="KW-1185">Reference proteome</keyword>
<dbReference type="STRING" id="1586267.GCA_001418685_01687"/>
<dbReference type="OrthoDB" id="3251881at2"/>
<dbReference type="EMBL" id="FCOR01000011">
    <property type="protein sequence ID" value="CVK16822.1"/>
    <property type="molecule type" value="Genomic_DNA"/>
</dbReference>
<protein>
    <submittedName>
        <fullName evidence="1">Uncharacterized protein</fullName>
    </submittedName>
</protein>
<gene>
    <name evidence="1" type="ORF">Ga0061079_11114</name>
</gene>
<sequence length="320" mass="38639">MKVALISLDYYGYDKYIISAMKELDIEAIHIDIYANRYRYPNLWVRLKNLINKSFFNYNIKTSHLDKLIKDTLSNYSKLDKIVIIHAEWLSPETLNFCQFKSNEMIAYHYDGIQRMPSIINTFKYFDKIYSYDKEDAKKYNLNFITNYIYEQVKDINFHEERKAFNISSLDNRTPILEKIAKILEKKNYPYEFMVVNRRQFNFYTRKIKTKIKYLNRMVSREQVLDKIKRSNLMVDIQRPEQTGLTFRVFEALGLNKKLITTNKDIINYDFYNPNNILIIDPENIEIPDKFLHTKYEMVPDHILSNYHVKTWVKKILELN</sequence>
<evidence type="ECO:0000313" key="2">
    <source>
        <dbReference type="Proteomes" id="UP000182761"/>
    </source>
</evidence>
<name>A0A0X3AR33_9FLAO</name>
<dbReference type="Proteomes" id="UP000182761">
    <property type="component" value="Unassembled WGS sequence"/>
</dbReference>
<reference evidence="1 2" key="1">
    <citation type="submission" date="2016-01" db="EMBL/GenBank/DDBJ databases">
        <authorList>
            <person name="McClelland M."/>
            <person name="Jain A."/>
            <person name="Saraogi P."/>
            <person name="Mendelson R."/>
            <person name="Westerman R."/>
            <person name="SanMiguel P."/>
            <person name="Csonka L."/>
        </authorList>
    </citation>
    <scope>NUCLEOTIDE SEQUENCE [LARGE SCALE GENOMIC DNA]</scope>
    <source>
        <strain evidence="1 2">R-53146</strain>
    </source>
</reference>
<accession>A0A0X3AR33</accession>
<dbReference type="RefSeq" id="WP_055426009.1">
    <property type="nucleotide sequence ID" value="NZ_FCOR01000011.1"/>
</dbReference>
<dbReference type="AlphaFoldDB" id="A0A0X3AR33"/>
<evidence type="ECO:0000313" key="1">
    <source>
        <dbReference type="EMBL" id="CVK16822.1"/>
    </source>
</evidence>
<organism evidence="1 2">
    <name type="scientific">Apibacter mensalis</name>
    <dbReference type="NCBI Taxonomy" id="1586267"/>
    <lineage>
        <taxon>Bacteria</taxon>
        <taxon>Pseudomonadati</taxon>
        <taxon>Bacteroidota</taxon>
        <taxon>Flavobacteriia</taxon>
        <taxon>Flavobacteriales</taxon>
        <taxon>Weeksellaceae</taxon>
        <taxon>Apibacter</taxon>
    </lineage>
</organism>
<proteinExistence type="predicted"/>